<dbReference type="Proteomes" id="UP000073492">
    <property type="component" value="Unassembled WGS sequence"/>
</dbReference>
<feature type="region of interest" description="Disordered" evidence="1">
    <location>
        <begin position="53"/>
        <end position="127"/>
    </location>
</feature>
<name>A0A139I2F3_9PEZI</name>
<keyword evidence="3" id="KW-1185">Reference proteome</keyword>
<dbReference type="AlphaFoldDB" id="A0A139I2F3"/>
<sequence>MAPSLEGIGEGDIKRFAACWLNSSMQCNWDGAAATFDPEGKIKVASFKTVTSKAGKKYGGGDGGNGEGTPKKAAGGKRKKAAGEDGEEGPSKKKGKATPKGKKSEETVNEEDDGLQVKSEASAGEED</sequence>
<comment type="caution">
    <text evidence="2">The sequence shown here is derived from an EMBL/GenBank/DDBJ whole genome shotgun (WGS) entry which is preliminary data.</text>
</comment>
<feature type="compositionally biased region" description="Gly residues" evidence="1">
    <location>
        <begin position="57"/>
        <end position="67"/>
    </location>
</feature>
<reference evidence="2 3" key="1">
    <citation type="submission" date="2015-07" db="EMBL/GenBank/DDBJ databases">
        <title>Comparative genomics of the Sigatoka disease complex on banana suggests a link between parallel evolutionary changes in Pseudocercospora fijiensis and Pseudocercospora eumusae and increased virulence on the banana host.</title>
        <authorList>
            <person name="Chang T.-C."/>
            <person name="Salvucci A."/>
            <person name="Crous P.W."/>
            <person name="Stergiopoulos I."/>
        </authorList>
    </citation>
    <scope>NUCLEOTIDE SEQUENCE [LARGE SCALE GENOMIC DNA]</scope>
    <source>
        <strain evidence="2 3">CBS 116634</strain>
    </source>
</reference>
<gene>
    <name evidence="2" type="ORF">AC579_4673</name>
</gene>
<proteinExistence type="predicted"/>
<evidence type="ECO:0000313" key="3">
    <source>
        <dbReference type="Proteomes" id="UP000073492"/>
    </source>
</evidence>
<feature type="compositionally biased region" description="Basic residues" evidence="1">
    <location>
        <begin position="92"/>
        <end position="101"/>
    </location>
</feature>
<dbReference type="EMBL" id="LFZO01000393">
    <property type="protein sequence ID" value="KXT08880.1"/>
    <property type="molecule type" value="Genomic_DNA"/>
</dbReference>
<dbReference type="OrthoDB" id="270930at2759"/>
<evidence type="ECO:0000256" key="1">
    <source>
        <dbReference type="SAM" id="MobiDB-lite"/>
    </source>
</evidence>
<protein>
    <submittedName>
        <fullName evidence="2">Uncharacterized protein</fullName>
    </submittedName>
</protein>
<accession>A0A139I2F3</accession>
<evidence type="ECO:0000313" key="2">
    <source>
        <dbReference type="EMBL" id="KXT08880.1"/>
    </source>
</evidence>
<organism evidence="2 3">
    <name type="scientific">Pseudocercospora musae</name>
    <dbReference type="NCBI Taxonomy" id="113226"/>
    <lineage>
        <taxon>Eukaryota</taxon>
        <taxon>Fungi</taxon>
        <taxon>Dikarya</taxon>
        <taxon>Ascomycota</taxon>
        <taxon>Pezizomycotina</taxon>
        <taxon>Dothideomycetes</taxon>
        <taxon>Dothideomycetidae</taxon>
        <taxon>Mycosphaerellales</taxon>
        <taxon>Mycosphaerellaceae</taxon>
        <taxon>Pseudocercospora</taxon>
    </lineage>
</organism>